<protein>
    <submittedName>
        <fullName evidence="2">Uncharacterized protein</fullName>
    </submittedName>
</protein>
<dbReference type="EMBL" id="CAXLJM020000141">
    <property type="protein sequence ID" value="CAL8140827.1"/>
    <property type="molecule type" value="Genomic_DNA"/>
</dbReference>
<evidence type="ECO:0000313" key="2">
    <source>
        <dbReference type="EMBL" id="CAL8140827.1"/>
    </source>
</evidence>
<proteinExistence type="predicted"/>
<organism evidence="2 3">
    <name type="scientific">Orchesella dallaii</name>
    <dbReference type="NCBI Taxonomy" id="48710"/>
    <lineage>
        <taxon>Eukaryota</taxon>
        <taxon>Metazoa</taxon>
        <taxon>Ecdysozoa</taxon>
        <taxon>Arthropoda</taxon>
        <taxon>Hexapoda</taxon>
        <taxon>Collembola</taxon>
        <taxon>Entomobryomorpha</taxon>
        <taxon>Entomobryoidea</taxon>
        <taxon>Orchesellidae</taxon>
        <taxon>Orchesellinae</taxon>
        <taxon>Orchesella</taxon>
    </lineage>
</organism>
<reference evidence="2 3" key="1">
    <citation type="submission" date="2024-08" db="EMBL/GenBank/DDBJ databases">
        <authorList>
            <person name="Cucini C."/>
            <person name="Frati F."/>
        </authorList>
    </citation>
    <scope>NUCLEOTIDE SEQUENCE [LARGE SCALE GENOMIC DNA]</scope>
</reference>
<gene>
    <name evidence="2" type="ORF">ODALV1_LOCUS28443</name>
</gene>
<comment type="caution">
    <text evidence="2">The sequence shown here is derived from an EMBL/GenBank/DDBJ whole genome shotgun (WGS) entry which is preliminary data.</text>
</comment>
<feature type="signal peptide" evidence="1">
    <location>
        <begin position="1"/>
        <end position="29"/>
    </location>
</feature>
<name>A0ABP1S1D5_9HEXA</name>
<feature type="chain" id="PRO_5046295731" evidence="1">
    <location>
        <begin position="30"/>
        <end position="180"/>
    </location>
</feature>
<keyword evidence="3" id="KW-1185">Reference proteome</keyword>
<keyword evidence="1" id="KW-0732">Signal</keyword>
<accession>A0ABP1S1D5</accession>
<evidence type="ECO:0000313" key="3">
    <source>
        <dbReference type="Proteomes" id="UP001642540"/>
    </source>
</evidence>
<dbReference type="Proteomes" id="UP001642540">
    <property type="component" value="Unassembled WGS sequence"/>
</dbReference>
<sequence length="180" mass="20716">MYIYFNNLVLTPTILLILILPRQNQLIQSLNCWECIAPTGANFCRECDPFFNGTSKLCNLSNAKCVMECVGYFDSSTKKQYAQQMYCSNNTKIKASPKCWTNDTAIKDPNSPIFMGYLFQLFNFFSKDSVVRDYEKVESEGGECLPVKEEDKRNVMVEKTNGISETLEAFLKEKSARWER</sequence>
<evidence type="ECO:0000256" key="1">
    <source>
        <dbReference type="SAM" id="SignalP"/>
    </source>
</evidence>